<evidence type="ECO:0000256" key="6">
    <source>
        <dbReference type="ARBA" id="ARBA00022679"/>
    </source>
</evidence>
<evidence type="ECO:0000256" key="13">
    <source>
        <dbReference type="ARBA" id="ARBA00022989"/>
    </source>
</evidence>
<dbReference type="Ensembl" id="ENSCCRT00015056381.1">
    <property type="protein sequence ID" value="ENSCCRP00015054571.1"/>
    <property type="gene ID" value="ENSCCRG00015022177.1"/>
</dbReference>
<dbReference type="InterPro" id="IPR000719">
    <property type="entry name" value="Prot_kinase_dom"/>
</dbReference>
<dbReference type="InterPro" id="IPR041348">
    <property type="entry name" value="VEGFR-2_TMD"/>
</dbReference>
<keyword evidence="14 26" id="KW-0472">Membrane</keyword>
<dbReference type="InterPro" id="IPR008266">
    <property type="entry name" value="Tyr_kinase_AS"/>
</dbReference>
<sequence length="926" mass="103888">FYIGLFSCETIVNGVKYSNKFLTHRPVNKILDVYLNSTGLVHTLQGQMLALNCTVTAEWNARVSISWTYPQKVGFTQYAFVIYKMTFLKSLFVNRNSILDGMVAAEQCSRYHVDRFSLVIRDVAEEDAGIYTIHTGIQQYGLFQNLTLTLVVNVKPQIGEKTVSSQQPGTVQRGSRQALHCTSHGVPPPQIQWLWHPCPPKGLMAGIIYRQEREHIQTVGVLTVGEALISGIYRCVASNLMGRDELDIHFYVTDVKGGLIASLEEEPREGGELRLVCIANRHVYSDLSWYRLTNQSPTSEGASVLGGELTEGQFSHTLYLLLKNVTAQDSGTYRCSATHLLTGEHTHLDTAVQITVLQAPVLLRNLSDHSVNVSNSVTLHCPARGIPFPRITWYKDQRKLQQVSGIMLFPEEGTLHIDRITVEDQGLYTCEATNERGSVESSAHIWVQNSSESLSLEIPTLACTCVVATLFWLLLTLLIRKLKQPNSTNGKAECLPIILHPGEEPLVQHCDRLQYDPAQWEFPRDRLKLEKPLGRGAFGRVMQASAFGICNSASCTTVAVKMLKDGATPSEHKALMTELKILNHIGHHLNVVNLLGACTKTGGPLMVIVEYCKFGNLSAYLKSKREVFLLNRVSLSIYLSIYLSIWLNFTSTVSFQLNSYCLSSAGSLPESNDPLLLEDLISYSFQVARGMEFLASRKCIHRDLAARNILLSNNNVVKICDFGLARDVYKDPDYVRKGDARLPLKWMAPESIFDKVFTTQSDVWSYGVLLWEIFSLGASPYPGLNIDEEFCHRLKQGTRMCPPEYSTTEIYSIMMACWENNSEDRPTFSALVELLGDLLQTCVQQDGKDYIPLNTFISGEGNTVTAHLDQKDISQKTLRASRYKCNLTFEFHLGKDSQSDSGMVLPSEELLQIKWMDRFKTKNITK</sequence>
<keyword evidence="6" id="KW-0808">Transferase</keyword>
<feature type="domain" description="Ig-like" evidence="28">
    <location>
        <begin position="156"/>
        <end position="253"/>
    </location>
</feature>
<dbReference type="InterPro" id="IPR050122">
    <property type="entry name" value="RTK"/>
</dbReference>
<keyword evidence="19 25" id="KW-0393">Immunoglobulin domain</keyword>
<keyword evidence="10 22" id="KW-0547">Nucleotide-binding</keyword>
<keyword evidence="16" id="KW-1015">Disulfide bond</keyword>
<dbReference type="GO" id="GO:0004714">
    <property type="term" value="F:transmembrane receptor protein tyrosine kinase activity"/>
    <property type="evidence" value="ECO:0007669"/>
    <property type="project" value="UniProtKB-EC"/>
</dbReference>
<evidence type="ECO:0000256" key="4">
    <source>
        <dbReference type="ARBA" id="ARBA00022553"/>
    </source>
</evidence>
<evidence type="ECO:0000313" key="29">
    <source>
        <dbReference type="Ensembl" id="ENSCCRP00015054571.1"/>
    </source>
</evidence>
<evidence type="ECO:0000256" key="12">
    <source>
        <dbReference type="ARBA" id="ARBA00022840"/>
    </source>
</evidence>
<protein>
    <recommendedName>
        <fullName evidence="2">receptor protein-tyrosine kinase</fullName>
        <ecNumber evidence="2">2.7.10.1</ecNumber>
    </recommendedName>
</protein>
<reference evidence="29" key="1">
    <citation type="submission" date="2025-08" db="UniProtKB">
        <authorList>
            <consortium name="Ensembl"/>
        </authorList>
    </citation>
    <scope>IDENTIFICATION</scope>
</reference>
<keyword evidence="5" id="KW-0037">Angiogenesis</keyword>
<dbReference type="PANTHER" id="PTHR24416">
    <property type="entry name" value="TYROSINE-PROTEIN KINASE RECEPTOR"/>
    <property type="match status" value="1"/>
</dbReference>
<dbReference type="GO" id="GO:0019838">
    <property type="term" value="F:growth factor binding"/>
    <property type="evidence" value="ECO:0007669"/>
    <property type="project" value="TreeGrafter"/>
</dbReference>
<evidence type="ECO:0000256" key="17">
    <source>
        <dbReference type="ARBA" id="ARBA00023170"/>
    </source>
</evidence>
<evidence type="ECO:0000259" key="28">
    <source>
        <dbReference type="PROSITE" id="PS50835"/>
    </source>
</evidence>
<dbReference type="GO" id="GO:0005524">
    <property type="term" value="F:ATP binding"/>
    <property type="evidence" value="ECO:0007669"/>
    <property type="project" value="UniProtKB-UniRule"/>
</dbReference>
<evidence type="ECO:0000256" key="5">
    <source>
        <dbReference type="ARBA" id="ARBA00022657"/>
    </source>
</evidence>
<keyword evidence="15" id="KW-0829">Tyrosine-protein kinase</keyword>
<feature type="domain" description="Ig-like" evidence="28">
    <location>
        <begin position="26"/>
        <end position="132"/>
    </location>
</feature>
<dbReference type="SMART" id="SM00408">
    <property type="entry name" value="IGc2"/>
    <property type="match status" value="4"/>
</dbReference>
<dbReference type="Gene3D" id="3.30.200.20">
    <property type="entry name" value="Phosphorylase Kinase, domain 1"/>
    <property type="match status" value="1"/>
</dbReference>
<comment type="similarity">
    <text evidence="25">Belongs to the protein kinase superfamily. Tyr protein kinase family. CSF-1/PDGF receptor subfamily.</text>
</comment>
<dbReference type="PROSITE" id="PS00240">
    <property type="entry name" value="RECEPTOR_TYR_KIN_III"/>
    <property type="match status" value="1"/>
</dbReference>
<evidence type="ECO:0000256" key="21">
    <source>
        <dbReference type="PIRSR" id="PIRSR000615-1"/>
    </source>
</evidence>
<dbReference type="FunFam" id="1.10.510.10:FF:000077">
    <property type="entry name" value="Vascular endothelial growth factor receptor 2"/>
    <property type="match status" value="1"/>
</dbReference>
<evidence type="ECO:0000256" key="11">
    <source>
        <dbReference type="ARBA" id="ARBA00022777"/>
    </source>
</evidence>
<evidence type="ECO:0000256" key="25">
    <source>
        <dbReference type="RuleBase" id="RU000311"/>
    </source>
</evidence>
<feature type="transmembrane region" description="Helical" evidence="26">
    <location>
        <begin position="629"/>
        <end position="649"/>
    </location>
</feature>
<dbReference type="InterPro" id="IPR013783">
    <property type="entry name" value="Ig-like_fold"/>
</dbReference>
<evidence type="ECO:0000256" key="9">
    <source>
        <dbReference type="ARBA" id="ARBA00022737"/>
    </source>
</evidence>
<dbReference type="PANTHER" id="PTHR24416:SF390">
    <property type="entry name" value="VASCULAR ENDOTHELIAL GROWTH FACTOR RECEPTOR 1"/>
    <property type="match status" value="1"/>
</dbReference>
<evidence type="ECO:0000256" key="18">
    <source>
        <dbReference type="ARBA" id="ARBA00023180"/>
    </source>
</evidence>
<feature type="binding site" evidence="23">
    <location>
        <position position="708"/>
    </location>
    <ligand>
        <name>Mg(2+)</name>
        <dbReference type="ChEBI" id="CHEBI:18420"/>
    </ligand>
</feature>
<evidence type="ECO:0000256" key="24">
    <source>
        <dbReference type="PROSITE-ProRule" id="PRU10141"/>
    </source>
</evidence>
<evidence type="ECO:0000256" key="14">
    <source>
        <dbReference type="ARBA" id="ARBA00023136"/>
    </source>
</evidence>
<dbReference type="InterPro" id="IPR003598">
    <property type="entry name" value="Ig_sub2"/>
</dbReference>
<comment type="catalytic activity">
    <reaction evidence="20">
        <text>L-tyrosyl-[protein] + ATP = O-phospho-L-tyrosyl-[protein] + ADP + H(+)</text>
        <dbReference type="Rhea" id="RHEA:10596"/>
        <dbReference type="Rhea" id="RHEA-COMP:10136"/>
        <dbReference type="Rhea" id="RHEA-COMP:20101"/>
        <dbReference type="ChEBI" id="CHEBI:15378"/>
        <dbReference type="ChEBI" id="CHEBI:30616"/>
        <dbReference type="ChEBI" id="CHEBI:46858"/>
        <dbReference type="ChEBI" id="CHEBI:61978"/>
        <dbReference type="ChEBI" id="CHEBI:456216"/>
        <dbReference type="EC" id="2.7.10.1"/>
    </reaction>
</comment>
<dbReference type="PROSITE" id="PS50835">
    <property type="entry name" value="IG_LIKE"/>
    <property type="match status" value="4"/>
</dbReference>
<dbReference type="InterPro" id="IPR013106">
    <property type="entry name" value="Ig_V-set"/>
</dbReference>
<dbReference type="SMART" id="SM00406">
    <property type="entry name" value="IGv"/>
    <property type="match status" value="2"/>
</dbReference>
<keyword evidence="23" id="KW-0460">Magnesium</keyword>
<dbReference type="GO" id="GO:0007169">
    <property type="term" value="P:cell surface receptor protein tyrosine kinase signaling pathway"/>
    <property type="evidence" value="ECO:0007669"/>
    <property type="project" value="InterPro"/>
</dbReference>
<dbReference type="EC" id="2.7.10.1" evidence="2"/>
<feature type="active site" description="Proton acceptor" evidence="21">
    <location>
        <position position="703"/>
    </location>
</feature>
<keyword evidence="18" id="KW-0325">Glycoprotein</keyword>
<keyword evidence="4" id="KW-0597">Phosphoprotein</keyword>
<feature type="binding site" evidence="22">
    <location>
        <position position="707"/>
    </location>
    <ligand>
        <name>ATP</name>
        <dbReference type="ChEBI" id="CHEBI:30616"/>
    </ligand>
</feature>
<keyword evidence="23" id="KW-0479">Metal-binding</keyword>
<dbReference type="Pfam" id="PF22971">
    <property type="entry name" value="Ig_VEGFR-1-like_5th"/>
    <property type="match status" value="1"/>
</dbReference>
<evidence type="ECO:0000256" key="8">
    <source>
        <dbReference type="ARBA" id="ARBA00022729"/>
    </source>
</evidence>
<dbReference type="CDD" id="cd05054">
    <property type="entry name" value="PTKc_VEGFR"/>
    <property type="match status" value="1"/>
</dbReference>
<dbReference type="PROSITE" id="PS00107">
    <property type="entry name" value="PROTEIN_KINASE_ATP"/>
    <property type="match status" value="1"/>
</dbReference>
<evidence type="ECO:0000256" key="23">
    <source>
        <dbReference type="PIRSR" id="PIRSR000615-3"/>
    </source>
</evidence>
<evidence type="ECO:0000313" key="30">
    <source>
        <dbReference type="Proteomes" id="UP000694700"/>
    </source>
</evidence>
<evidence type="ECO:0000259" key="27">
    <source>
        <dbReference type="PROSITE" id="PS50011"/>
    </source>
</evidence>
<evidence type="ECO:0000256" key="2">
    <source>
        <dbReference type="ARBA" id="ARBA00011902"/>
    </source>
</evidence>
<dbReference type="FunFam" id="3.30.200.20:FF:000041">
    <property type="entry name" value="Vascular endothelial growth factor receptor 2"/>
    <property type="match status" value="1"/>
</dbReference>
<evidence type="ECO:0000256" key="7">
    <source>
        <dbReference type="ARBA" id="ARBA00022692"/>
    </source>
</evidence>
<evidence type="ECO:0000256" key="1">
    <source>
        <dbReference type="ARBA" id="ARBA00004251"/>
    </source>
</evidence>
<keyword evidence="11" id="KW-0418">Kinase</keyword>
<dbReference type="InterPro" id="IPR036179">
    <property type="entry name" value="Ig-like_dom_sf"/>
</dbReference>
<feature type="binding site" evidence="23">
    <location>
        <position position="721"/>
    </location>
    <ligand>
        <name>Mg(2+)</name>
        <dbReference type="ChEBI" id="CHEBI:18420"/>
    </ligand>
</feature>
<keyword evidence="13 26" id="KW-1133">Transmembrane helix</keyword>
<dbReference type="Pfam" id="PF17988">
    <property type="entry name" value="VEGFR-2_TMD"/>
    <property type="match status" value="1"/>
</dbReference>
<dbReference type="PROSITE" id="PS00290">
    <property type="entry name" value="IG_MHC"/>
    <property type="match status" value="1"/>
</dbReference>
<feature type="binding site" evidence="22 24">
    <location>
        <position position="561"/>
    </location>
    <ligand>
        <name>ATP</name>
        <dbReference type="ChEBI" id="CHEBI:30616"/>
    </ligand>
</feature>
<dbReference type="GO" id="GO:0046872">
    <property type="term" value="F:metal ion binding"/>
    <property type="evidence" value="ECO:0007669"/>
    <property type="project" value="UniProtKB-KW"/>
</dbReference>
<organism evidence="29 30">
    <name type="scientific">Cyprinus carpio</name>
    <name type="common">Common carp</name>
    <dbReference type="NCBI Taxonomy" id="7962"/>
    <lineage>
        <taxon>Eukaryota</taxon>
        <taxon>Metazoa</taxon>
        <taxon>Chordata</taxon>
        <taxon>Craniata</taxon>
        <taxon>Vertebrata</taxon>
        <taxon>Euteleostomi</taxon>
        <taxon>Actinopterygii</taxon>
        <taxon>Neopterygii</taxon>
        <taxon>Teleostei</taxon>
        <taxon>Ostariophysi</taxon>
        <taxon>Cypriniformes</taxon>
        <taxon>Cyprinidae</taxon>
        <taxon>Cyprininae</taxon>
        <taxon>Cyprinus</taxon>
    </lineage>
</organism>
<feature type="domain" description="Ig-like" evidence="28">
    <location>
        <begin position="360"/>
        <end position="446"/>
    </location>
</feature>
<feature type="domain" description="Protein kinase" evidence="27">
    <location>
        <begin position="527"/>
        <end position="839"/>
    </location>
</feature>
<evidence type="ECO:0000256" key="19">
    <source>
        <dbReference type="ARBA" id="ARBA00023319"/>
    </source>
</evidence>
<dbReference type="GO" id="GO:0001525">
    <property type="term" value="P:angiogenesis"/>
    <property type="evidence" value="ECO:0007669"/>
    <property type="project" value="UniProtKB-KW"/>
</dbReference>
<dbReference type="GO" id="GO:0005886">
    <property type="term" value="C:plasma membrane"/>
    <property type="evidence" value="ECO:0007669"/>
    <property type="project" value="UniProtKB-SubCell"/>
</dbReference>
<keyword evidence="9" id="KW-0677">Repeat</keyword>
<dbReference type="Pfam" id="PF13927">
    <property type="entry name" value="Ig_3"/>
    <property type="match status" value="1"/>
</dbReference>
<keyword evidence="8" id="KW-0732">Signal</keyword>
<keyword evidence="7 25" id="KW-0812">Transmembrane</keyword>
<proteinExistence type="inferred from homology"/>
<keyword evidence="17 25" id="KW-0675">Receptor</keyword>
<keyword evidence="12 22" id="KW-0067">ATP-binding</keyword>
<dbReference type="InterPro" id="IPR017441">
    <property type="entry name" value="Protein_kinase_ATP_BS"/>
</dbReference>
<evidence type="ECO:0000256" key="20">
    <source>
        <dbReference type="ARBA" id="ARBA00051243"/>
    </source>
</evidence>
<dbReference type="InterPro" id="IPR020635">
    <property type="entry name" value="Tyr_kinase_cat_dom"/>
</dbReference>
<dbReference type="Gene3D" id="2.60.40.10">
    <property type="entry name" value="Immunoglobulins"/>
    <property type="match status" value="5"/>
</dbReference>
<dbReference type="SUPFAM" id="SSF48726">
    <property type="entry name" value="Immunoglobulin"/>
    <property type="match status" value="4"/>
</dbReference>
<dbReference type="InterPro" id="IPR001245">
    <property type="entry name" value="Ser-Thr/Tyr_kinase_cat_dom"/>
</dbReference>
<dbReference type="InterPro" id="IPR001824">
    <property type="entry name" value="Tyr_kinase_rcpt_3_CS"/>
</dbReference>
<feature type="transmembrane region" description="Helical" evidence="26">
    <location>
        <begin position="458"/>
        <end position="479"/>
    </location>
</feature>
<dbReference type="Pfam" id="PF07714">
    <property type="entry name" value="PK_Tyr_Ser-Thr"/>
    <property type="match status" value="1"/>
</dbReference>
<dbReference type="PROSITE" id="PS00109">
    <property type="entry name" value="PROTEIN_KINASE_TYR"/>
    <property type="match status" value="1"/>
</dbReference>
<accession>A0A8C1VND3</accession>
<dbReference type="InterPro" id="IPR055229">
    <property type="entry name" value="VEGFR1-3_5th"/>
</dbReference>
<evidence type="ECO:0000256" key="16">
    <source>
        <dbReference type="ARBA" id="ARBA00023157"/>
    </source>
</evidence>
<dbReference type="InterPro" id="IPR003599">
    <property type="entry name" value="Ig_sub"/>
</dbReference>
<dbReference type="Pfam" id="PF07679">
    <property type="entry name" value="I-set"/>
    <property type="match status" value="1"/>
</dbReference>
<dbReference type="InterPro" id="IPR007110">
    <property type="entry name" value="Ig-like_dom"/>
</dbReference>
<feature type="binding site" evidence="22">
    <location>
        <begin position="534"/>
        <end position="541"/>
    </location>
    <ligand>
        <name>ATP</name>
        <dbReference type="ChEBI" id="CHEBI:30616"/>
    </ligand>
</feature>
<dbReference type="PROSITE" id="PS50011">
    <property type="entry name" value="PROTEIN_KINASE_DOM"/>
    <property type="match status" value="1"/>
</dbReference>
<evidence type="ECO:0000256" key="26">
    <source>
        <dbReference type="SAM" id="Phobius"/>
    </source>
</evidence>
<comment type="subcellular location">
    <subcellularLocation>
        <location evidence="1">Cell membrane</location>
        <topology evidence="1">Single-pass type I membrane protein</topology>
    </subcellularLocation>
    <subcellularLocation>
        <location evidence="25">Membrane</location>
        <topology evidence="25">Single-pass type I membrane protein</topology>
    </subcellularLocation>
</comment>
<dbReference type="Gene3D" id="1.10.510.10">
    <property type="entry name" value="Transferase(Phosphotransferase) domain 1"/>
    <property type="match status" value="1"/>
</dbReference>
<dbReference type="SMART" id="SM00409">
    <property type="entry name" value="IG"/>
    <property type="match status" value="4"/>
</dbReference>
<dbReference type="SMART" id="SM00219">
    <property type="entry name" value="TyrKc"/>
    <property type="match status" value="1"/>
</dbReference>
<dbReference type="InterPro" id="IPR003006">
    <property type="entry name" value="Ig/MHC_CS"/>
</dbReference>
<dbReference type="Proteomes" id="UP000694700">
    <property type="component" value="Unplaced"/>
</dbReference>
<dbReference type="AlphaFoldDB" id="A0A8C1VND3"/>
<dbReference type="InterPro" id="IPR011009">
    <property type="entry name" value="Kinase-like_dom_sf"/>
</dbReference>
<name>A0A8C1VND3_CYPCA</name>
<evidence type="ECO:0000256" key="3">
    <source>
        <dbReference type="ARBA" id="ARBA00022475"/>
    </source>
</evidence>
<evidence type="ECO:0000256" key="15">
    <source>
        <dbReference type="ARBA" id="ARBA00023137"/>
    </source>
</evidence>
<keyword evidence="3" id="KW-1003">Cell membrane</keyword>
<feature type="domain" description="Ig-like" evidence="28">
    <location>
        <begin position="269"/>
        <end position="355"/>
    </location>
</feature>
<dbReference type="FunFam" id="2.60.40.10:FF:001582">
    <property type="entry name" value="Receptor tyrosine kinase Flt1b"/>
    <property type="match status" value="1"/>
</dbReference>
<dbReference type="InterPro" id="IPR013098">
    <property type="entry name" value="Ig_I-set"/>
</dbReference>
<evidence type="ECO:0000256" key="22">
    <source>
        <dbReference type="PIRSR" id="PIRSR000615-2"/>
    </source>
</evidence>
<evidence type="ECO:0000256" key="10">
    <source>
        <dbReference type="ARBA" id="ARBA00022741"/>
    </source>
</evidence>
<dbReference type="SUPFAM" id="SSF56112">
    <property type="entry name" value="Protein kinase-like (PK-like)"/>
    <property type="match status" value="1"/>
</dbReference>
<dbReference type="CDD" id="cd00096">
    <property type="entry name" value="Ig"/>
    <property type="match status" value="1"/>
</dbReference>
<dbReference type="GO" id="GO:0043235">
    <property type="term" value="C:receptor complex"/>
    <property type="evidence" value="ECO:0007669"/>
    <property type="project" value="TreeGrafter"/>
</dbReference>